<organism evidence="2 3">
    <name type="scientific">Dissostichus eleginoides</name>
    <name type="common">Patagonian toothfish</name>
    <name type="synonym">Dissostichus amissus</name>
    <dbReference type="NCBI Taxonomy" id="100907"/>
    <lineage>
        <taxon>Eukaryota</taxon>
        <taxon>Metazoa</taxon>
        <taxon>Chordata</taxon>
        <taxon>Craniata</taxon>
        <taxon>Vertebrata</taxon>
        <taxon>Euteleostomi</taxon>
        <taxon>Actinopterygii</taxon>
        <taxon>Neopterygii</taxon>
        <taxon>Teleostei</taxon>
        <taxon>Neoteleostei</taxon>
        <taxon>Acanthomorphata</taxon>
        <taxon>Eupercaria</taxon>
        <taxon>Perciformes</taxon>
        <taxon>Notothenioidei</taxon>
        <taxon>Nototheniidae</taxon>
        <taxon>Dissostichus</taxon>
    </lineage>
</organism>
<keyword evidence="1" id="KW-0732">Signal</keyword>
<gene>
    <name evidence="2" type="ORF">KUDE01_004568</name>
</gene>
<evidence type="ECO:0000313" key="2">
    <source>
        <dbReference type="EMBL" id="KAK1901602.1"/>
    </source>
</evidence>
<dbReference type="Proteomes" id="UP001228049">
    <property type="component" value="Unassembled WGS sequence"/>
</dbReference>
<comment type="caution">
    <text evidence="2">The sequence shown here is derived from an EMBL/GenBank/DDBJ whole genome shotgun (WGS) entry which is preliminary data.</text>
</comment>
<dbReference type="EMBL" id="JASDAP010000006">
    <property type="protein sequence ID" value="KAK1901602.1"/>
    <property type="molecule type" value="Genomic_DNA"/>
</dbReference>
<name>A0AAD9CFU8_DISEL</name>
<keyword evidence="3" id="KW-1185">Reference proteome</keyword>
<evidence type="ECO:0000256" key="1">
    <source>
        <dbReference type="SAM" id="SignalP"/>
    </source>
</evidence>
<sequence length="99" mass="10435">MGCAVLRICCVLCVCTGGSWASQVSGSSRQDLLAVSCFVGTPPACCSSAVALISGSLVFVISQSLTLSFRALSCISRYILFETRLTEAFERSSETTPLL</sequence>
<dbReference type="AlphaFoldDB" id="A0AAD9CFU8"/>
<feature type="signal peptide" evidence="1">
    <location>
        <begin position="1"/>
        <end position="21"/>
    </location>
</feature>
<protein>
    <submittedName>
        <fullName evidence="2">Potassium transport system protein kup 1</fullName>
    </submittedName>
</protein>
<evidence type="ECO:0000313" key="3">
    <source>
        <dbReference type="Proteomes" id="UP001228049"/>
    </source>
</evidence>
<proteinExistence type="predicted"/>
<reference evidence="2" key="1">
    <citation type="submission" date="2023-04" db="EMBL/GenBank/DDBJ databases">
        <title>Chromosome-level genome of Chaenocephalus aceratus.</title>
        <authorList>
            <person name="Park H."/>
        </authorList>
    </citation>
    <scope>NUCLEOTIDE SEQUENCE</scope>
    <source>
        <strain evidence="2">DE</strain>
        <tissue evidence="2">Muscle</tissue>
    </source>
</reference>
<feature type="chain" id="PRO_5042197660" evidence="1">
    <location>
        <begin position="22"/>
        <end position="99"/>
    </location>
</feature>
<accession>A0AAD9CFU8</accession>